<dbReference type="GO" id="GO:0009097">
    <property type="term" value="P:isoleucine biosynthetic process"/>
    <property type="evidence" value="ECO:0007669"/>
    <property type="project" value="TreeGrafter"/>
</dbReference>
<dbReference type="CDD" id="cd01562">
    <property type="entry name" value="Thr-dehyd"/>
    <property type="match status" value="1"/>
</dbReference>
<keyword evidence="3" id="KW-0663">Pyridoxal phosphate</keyword>
<dbReference type="InterPro" id="IPR000634">
    <property type="entry name" value="Ser/Thr_deHydtase_PyrdxlP-BS"/>
</dbReference>
<dbReference type="InterPro" id="IPR050147">
    <property type="entry name" value="Ser/Thr_Dehydratase"/>
</dbReference>
<dbReference type="STRING" id="584708.Apau_0165"/>
<accession>E3CX86</accession>
<proteinExistence type="inferred from homology"/>
<evidence type="ECO:0000256" key="1">
    <source>
        <dbReference type="ARBA" id="ARBA00001933"/>
    </source>
</evidence>
<dbReference type="Proteomes" id="UP000005096">
    <property type="component" value="Chromosome"/>
</dbReference>
<reference evidence="6 7" key="1">
    <citation type="journal article" date="2010" name="Stand. Genomic Sci.">
        <title>Non-contiguous finished genome sequence of Aminomonas paucivorans type strain (GLU-3).</title>
        <authorList>
            <person name="Pitluck S."/>
            <person name="Yasawong M."/>
            <person name="Held B."/>
            <person name="Lapidus A."/>
            <person name="Nolan M."/>
            <person name="Copeland A."/>
            <person name="Lucas S."/>
            <person name="Del Rio T.G."/>
            <person name="Tice H."/>
            <person name="Cheng J.F."/>
            <person name="Chertkov O."/>
            <person name="Goodwin L."/>
            <person name="Tapia R."/>
            <person name="Han C."/>
            <person name="Liolios K."/>
            <person name="Ivanova N."/>
            <person name="Mavromatis K."/>
            <person name="Ovchinnikova G."/>
            <person name="Pati A."/>
            <person name="Chen A."/>
            <person name="Palaniappan K."/>
            <person name="Land M."/>
            <person name="Hauser L."/>
            <person name="Chang Y.J."/>
            <person name="Jeffries C.D."/>
            <person name="Pukall R."/>
            <person name="Spring S."/>
            <person name="Rohde M."/>
            <person name="Sikorski J."/>
            <person name="Goker M."/>
            <person name="Woyke T."/>
            <person name="Bristow J."/>
            <person name="Eisen J.A."/>
            <person name="Markowitz V."/>
            <person name="Hugenholtz P."/>
            <person name="Kyrpides N.C."/>
            <person name="Klenk H.P."/>
        </authorList>
    </citation>
    <scope>NUCLEOTIDE SEQUENCE [LARGE SCALE GENOMIC DNA]</scope>
    <source>
        <strain evidence="6 7">DSM 12260</strain>
    </source>
</reference>
<dbReference type="AlphaFoldDB" id="E3CX86"/>
<dbReference type="PANTHER" id="PTHR48078">
    <property type="entry name" value="THREONINE DEHYDRATASE, MITOCHONDRIAL-RELATED"/>
    <property type="match status" value="1"/>
</dbReference>
<dbReference type="GO" id="GO:0006567">
    <property type="term" value="P:L-threonine catabolic process"/>
    <property type="evidence" value="ECO:0007669"/>
    <property type="project" value="TreeGrafter"/>
</dbReference>
<evidence type="ECO:0000313" key="7">
    <source>
        <dbReference type="Proteomes" id="UP000005096"/>
    </source>
</evidence>
<evidence type="ECO:0000259" key="5">
    <source>
        <dbReference type="Pfam" id="PF00291"/>
    </source>
</evidence>
<evidence type="ECO:0000256" key="4">
    <source>
        <dbReference type="ARBA" id="ARBA00023239"/>
    </source>
</evidence>
<dbReference type="HOGENOM" id="CLU_021152_4_2_0"/>
<name>E3CX86_9BACT</name>
<dbReference type="GO" id="GO:0004794">
    <property type="term" value="F:threonine deaminase activity"/>
    <property type="evidence" value="ECO:0007669"/>
    <property type="project" value="TreeGrafter"/>
</dbReference>
<dbReference type="PANTHER" id="PTHR48078:SF6">
    <property type="entry name" value="L-THREONINE DEHYDRATASE CATABOLIC TDCB"/>
    <property type="match status" value="1"/>
</dbReference>
<dbReference type="GO" id="GO:0030170">
    <property type="term" value="F:pyridoxal phosphate binding"/>
    <property type="evidence" value="ECO:0007669"/>
    <property type="project" value="InterPro"/>
</dbReference>
<dbReference type="PROSITE" id="PS00165">
    <property type="entry name" value="DEHYDRATASE_SER_THR"/>
    <property type="match status" value="1"/>
</dbReference>
<dbReference type="Pfam" id="PF00291">
    <property type="entry name" value="PALP"/>
    <property type="match status" value="1"/>
</dbReference>
<protein>
    <submittedName>
        <fullName evidence="6">Pyridoxal-5'-phosphate-dependent protein beta subunit</fullName>
    </submittedName>
</protein>
<dbReference type="GO" id="GO:0006565">
    <property type="term" value="P:L-serine catabolic process"/>
    <property type="evidence" value="ECO:0007669"/>
    <property type="project" value="TreeGrafter"/>
</dbReference>
<evidence type="ECO:0000256" key="3">
    <source>
        <dbReference type="ARBA" id="ARBA00022898"/>
    </source>
</evidence>
<comment type="cofactor">
    <cofactor evidence="1">
        <name>pyridoxal 5'-phosphate</name>
        <dbReference type="ChEBI" id="CHEBI:597326"/>
    </cofactor>
</comment>
<comment type="similarity">
    <text evidence="2">Belongs to the serine/threonine dehydratase family.</text>
</comment>
<dbReference type="InterPro" id="IPR001926">
    <property type="entry name" value="TrpB-like_PALP"/>
</dbReference>
<dbReference type="GO" id="GO:0003941">
    <property type="term" value="F:L-serine ammonia-lyase activity"/>
    <property type="evidence" value="ECO:0007669"/>
    <property type="project" value="TreeGrafter"/>
</dbReference>
<evidence type="ECO:0000256" key="2">
    <source>
        <dbReference type="ARBA" id="ARBA00010869"/>
    </source>
</evidence>
<dbReference type="Gene3D" id="3.40.50.1100">
    <property type="match status" value="2"/>
</dbReference>
<dbReference type="FunFam" id="3.40.50.1100:FF:000005">
    <property type="entry name" value="Threonine dehydratase catabolic"/>
    <property type="match status" value="1"/>
</dbReference>
<feature type="domain" description="Tryptophan synthase beta chain-like PALP" evidence="5">
    <location>
        <begin position="20"/>
        <end position="308"/>
    </location>
</feature>
<gene>
    <name evidence="6" type="ORF">Apau_0165</name>
</gene>
<dbReference type="eggNOG" id="COG1171">
    <property type="taxonomic scope" value="Bacteria"/>
</dbReference>
<dbReference type="RefSeq" id="WP_006299746.1">
    <property type="nucleotide sequence ID" value="NZ_CM001022.1"/>
</dbReference>
<dbReference type="InterPro" id="IPR036052">
    <property type="entry name" value="TrpB-like_PALP_sf"/>
</dbReference>
<keyword evidence="7" id="KW-1185">Reference proteome</keyword>
<dbReference type="SUPFAM" id="SSF53686">
    <property type="entry name" value="Tryptophan synthase beta subunit-like PLP-dependent enzymes"/>
    <property type="match status" value="1"/>
</dbReference>
<evidence type="ECO:0000313" key="6">
    <source>
        <dbReference type="EMBL" id="EFQ22602.1"/>
    </source>
</evidence>
<sequence length="325" mass="34817">MVLSPTVTDVLLARRFLQGRVRRTPLEKSFPLSDRTGAEVLIKWENHQLTGSFKLRGALNRVCALTAEERDRGVVTASSGNHAQGVATAAAMFRVRAVIFVPGGCPETKRQAIRYRGGDWVDLRVVGTVYDEAEEAAKDFARTEGCTYVSAYEDLLVASGQGTLGLEMLEDEPELDDLVVPISGGGLISGVTAAACALRPGIRIYGVHAATNPSWEEAWRRGRVVPVEEGATLADALSGAASQPLFEFLRPRLAGLVAVTEEEIGRAMAWLHRHHHQVVEGGGAVGVAALLAERLDVAGRRVGVVVSGGNVDDRRLVPLLNPEGD</sequence>
<dbReference type="EMBL" id="CM001022">
    <property type="protein sequence ID" value="EFQ22602.1"/>
    <property type="molecule type" value="Genomic_DNA"/>
</dbReference>
<keyword evidence="4" id="KW-0456">Lyase</keyword>
<organism evidence="6 7">
    <name type="scientific">Aminomonas paucivorans DSM 12260</name>
    <dbReference type="NCBI Taxonomy" id="584708"/>
    <lineage>
        <taxon>Bacteria</taxon>
        <taxon>Thermotogati</taxon>
        <taxon>Synergistota</taxon>
        <taxon>Synergistia</taxon>
        <taxon>Synergistales</taxon>
        <taxon>Synergistaceae</taxon>
        <taxon>Aminomonas</taxon>
    </lineage>
</organism>
<dbReference type="OrthoDB" id="9811476at2"/>
<dbReference type="PaxDb" id="584708-Apau_0165"/>